<feature type="compositionally biased region" description="Low complexity" evidence="1">
    <location>
        <begin position="452"/>
        <end position="465"/>
    </location>
</feature>
<accession>A0A165FZC8</accession>
<feature type="compositionally biased region" description="Polar residues" evidence="1">
    <location>
        <begin position="17"/>
        <end position="47"/>
    </location>
</feature>
<dbReference type="RefSeq" id="XP_018187117.1">
    <property type="nucleotide sequence ID" value="XM_018332819.1"/>
</dbReference>
<evidence type="ECO:0000313" key="3">
    <source>
        <dbReference type="Proteomes" id="UP000076632"/>
    </source>
</evidence>
<reference evidence="2 3" key="1">
    <citation type="journal article" date="2016" name="Fungal Biol.">
        <title>The genome of Xylona heveae provides a window into fungal endophytism.</title>
        <authorList>
            <person name="Gazis R."/>
            <person name="Kuo A."/>
            <person name="Riley R."/>
            <person name="LaButti K."/>
            <person name="Lipzen A."/>
            <person name="Lin J."/>
            <person name="Amirebrahimi M."/>
            <person name="Hesse C.N."/>
            <person name="Spatafora J.W."/>
            <person name="Henrissat B."/>
            <person name="Hainaut M."/>
            <person name="Grigoriev I.V."/>
            <person name="Hibbett D.S."/>
        </authorList>
    </citation>
    <scope>NUCLEOTIDE SEQUENCE [LARGE SCALE GENOMIC DNA]</scope>
    <source>
        <strain evidence="2 3">TC161</strain>
    </source>
</reference>
<feature type="compositionally biased region" description="Polar residues" evidence="1">
    <location>
        <begin position="261"/>
        <end position="271"/>
    </location>
</feature>
<feature type="region of interest" description="Disordered" evidence="1">
    <location>
        <begin position="1"/>
        <end position="148"/>
    </location>
</feature>
<sequence>MPRPKRTKVASSAPVVETSSRSTGKNGPNSGSSNTLKIQSPRGSVTERNVLEEVRNTNQDGRRRSRRSVFSKQELVLSGEVDTTRNADGQEGNVNEADEARENNEEQVRIGDSQIENDAEISPQDPVATHTPARRRGRPARTKLVQNTEHEKILEALRARREAAIRAQNEEIQVPSTPPEEALLGAATPKSNNRINSSVLTSGGRGRRAHGTPSMESSILAIANFKRRPRQPSILRMVQQDRDNQSGDDDEDDFKPDDESTPLNLNRTRTQIPPETPASSSSPPASQELPLSSGSRKRKLVSTQPISGAQEEGNVQVPRSSPREGSPRESLSERESLSPPPRSLASEEEDINQSAEDASPSDGDQQSHGSEIWSQTMAPPASSFLADSPGSPVQPQRPLRSKNSARQASRHSAVGGEDGDDDEDEGVASAAESSNDDQDDHEETPTRKKTISRQSQSRPRRAAASDSNNTAKNTRPSKSNRKYDKDPFAIPTATLQGLLPRRRRRRRGPGESRGRYDNEGDEFDIPSSGAEDNEEATSTILVDDNDDDGDADADADELARPGRPGQRLGANKNANKSLPMLAHKTNKSTQSKVSAGAKGTASAKTYGARRHRQRRAASSDKENDNDLQANGETTPKGNAEAAVKTKDSRELNRMKAKFQQVDDWALDFEAVTASSSPPSSGMAR</sequence>
<feature type="compositionally biased region" description="Basic and acidic residues" evidence="1">
    <location>
        <begin position="98"/>
        <end position="109"/>
    </location>
</feature>
<dbReference type="OrthoDB" id="5423493at2759"/>
<organism evidence="2 3">
    <name type="scientific">Xylona heveae (strain CBS 132557 / TC161)</name>
    <dbReference type="NCBI Taxonomy" id="1328760"/>
    <lineage>
        <taxon>Eukaryota</taxon>
        <taxon>Fungi</taxon>
        <taxon>Dikarya</taxon>
        <taxon>Ascomycota</taxon>
        <taxon>Pezizomycotina</taxon>
        <taxon>Xylonomycetes</taxon>
        <taxon>Xylonales</taxon>
        <taxon>Xylonaceae</taxon>
        <taxon>Xylona</taxon>
    </lineage>
</organism>
<feature type="compositionally biased region" description="Polar residues" evidence="1">
    <location>
        <begin position="352"/>
        <end position="377"/>
    </location>
</feature>
<dbReference type="EMBL" id="KV407460">
    <property type="protein sequence ID" value="KZF21562.1"/>
    <property type="molecule type" value="Genomic_DNA"/>
</dbReference>
<evidence type="ECO:0000256" key="1">
    <source>
        <dbReference type="SAM" id="MobiDB-lite"/>
    </source>
</evidence>
<feature type="compositionally biased region" description="Polar residues" evidence="1">
    <location>
        <begin position="466"/>
        <end position="477"/>
    </location>
</feature>
<feature type="compositionally biased region" description="Acidic residues" evidence="1">
    <location>
        <begin position="417"/>
        <end position="426"/>
    </location>
</feature>
<feature type="compositionally biased region" description="Basic and acidic residues" evidence="1">
    <location>
        <begin position="321"/>
        <end position="336"/>
    </location>
</feature>
<keyword evidence="3" id="KW-1185">Reference proteome</keyword>
<feature type="compositionally biased region" description="Polar residues" evidence="1">
    <location>
        <begin position="189"/>
        <end position="201"/>
    </location>
</feature>
<feature type="compositionally biased region" description="Low complexity" evidence="1">
    <location>
        <begin position="277"/>
        <end position="293"/>
    </location>
</feature>
<gene>
    <name evidence="2" type="ORF">L228DRAFT_248286</name>
</gene>
<dbReference type="GeneID" id="28897956"/>
<proteinExistence type="predicted"/>
<name>A0A165FZC8_XYLHT</name>
<dbReference type="AlphaFoldDB" id="A0A165FZC8"/>
<feature type="compositionally biased region" description="Basic residues" evidence="1">
    <location>
        <begin position="132"/>
        <end position="141"/>
    </location>
</feature>
<protein>
    <submittedName>
        <fullName evidence="2">Uncharacterized protein</fullName>
    </submittedName>
</protein>
<evidence type="ECO:0000313" key="2">
    <source>
        <dbReference type="EMBL" id="KZF21562.1"/>
    </source>
</evidence>
<dbReference type="OMA" id="EFESMSH"/>
<dbReference type="STRING" id="1328760.A0A165FZC8"/>
<feature type="compositionally biased region" description="Acidic residues" evidence="1">
    <location>
        <begin position="246"/>
        <end position="260"/>
    </location>
</feature>
<feature type="compositionally biased region" description="Basic and acidic residues" evidence="1">
    <location>
        <begin position="508"/>
        <end position="518"/>
    </location>
</feature>
<feature type="region of interest" description="Disordered" evidence="1">
    <location>
        <begin position="168"/>
        <end position="651"/>
    </location>
</feature>
<dbReference type="InParanoid" id="A0A165FZC8"/>
<feature type="compositionally biased region" description="Polar residues" evidence="1">
    <location>
        <begin position="626"/>
        <end position="636"/>
    </location>
</feature>
<dbReference type="Proteomes" id="UP000076632">
    <property type="component" value="Unassembled WGS sequence"/>
</dbReference>
<feature type="compositionally biased region" description="Acidic residues" evidence="1">
    <location>
        <begin position="543"/>
        <end position="556"/>
    </location>
</feature>